<evidence type="ECO:0000313" key="2">
    <source>
        <dbReference type="Proteomes" id="UP000174594"/>
    </source>
</evidence>
<proteinExistence type="predicted"/>
<dbReference type="Proteomes" id="UP000174594">
    <property type="component" value="Genome"/>
</dbReference>
<accession>A0A0D5ZD56</accession>
<reference evidence="2" key="1">
    <citation type="journal article" date="2015" name="Avian Dis.">
        <title>Host Specificity and Phylogenetic Relationships of Chicken and Turkey Parvoviruses.</title>
        <authorList>
            <person name="Zsak L."/>
            <person name="Cha R.M."/>
            <person name="Li F."/>
            <person name="Day J.M."/>
        </authorList>
    </citation>
    <scope>NUCLEOTIDE SEQUENCE [LARGE SCALE GENOMIC DNA]</scope>
</reference>
<protein>
    <submittedName>
        <fullName evidence="1">NP2</fullName>
    </submittedName>
</protein>
<name>A0A0D5ZD56_9VIRU</name>
<evidence type="ECO:0000313" key="1">
    <source>
        <dbReference type="EMBL" id="AKA44575.1"/>
    </source>
</evidence>
<organism evidence="1 2">
    <name type="scientific">Meleagris gallopavo enteric parvovirus</name>
    <dbReference type="NCBI Taxonomy" id="1633570"/>
    <lineage>
        <taxon>Viruses</taxon>
        <taxon>Monodnaviria</taxon>
        <taxon>Shotokuvirae</taxon>
        <taxon>Cossaviricota</taxon>
        <taxon>Quintoviricetes</taxon>
        <taxon>Piccovirales</taxon>
        <taxon>Parvoviridae</taxon>
        <taxon>Parvovirinae</taxon>
        <taxon>Aveparvovirus</taxon>
        <taxon>Aveparvovirus galliform1</taxon>
    </lineage>
</organism>
<dbReference type="EMBL" id="KM598421">
    <property type="protein sequence ID" value="AKA44575.1"/>
    <property type="molecule type" value="Genomic_DNA"/>
</dbReference>
<sequence length="102" mass="11665">MAWYDHNIDAIEKVERDPCTNQSVFRELIQPIQQHAADSRILKLKIEDKIAKSDFTNDTHLDMSLTRCIQKTLTDNPEGIWPCVDKLANYCNVILASIGTHP</sequence>